<evidence type="ECO:0000256" key="11">
    <source>
        <dbReference type="ARBA" id="ARBA00042138"/>
    </source>
</evidence>
<name>A0A0K6I1Y7_9BURK</name>
<keyword evidence="15" id="KW-0269">Exonuclease</keyword>
<dbReference type="InterPro" id="IPR012337">
    <property type="entry name" value="RNaseH-like_sf"/>
</dbReference>
<dbReference type="GO" id="GO:0004527">
    <property type="term" value="F:exonuclease activity"/>
    <property type="evidence" value="ECO:0007669"/>
    <property type="project" value="UniProtKB-KW"/>
</dbReference>
<dbReference type="InterPro" id="IPR006054">
    <property type="entry name" value="DnaQ"/>
</dbReference>
<dbReference type="FunFam" id="3.30.420.10:FF:000045">
    <property type="entry name" value="3'-5' exonuclease DinG"/>
    <property type="match status" value="1"/>
</dbReference>
<evidence type="ECO:0000256" key="6">
    <source>
        <dbReference type="ARBA" id="ARBA00023204"/>
    </source>
</evidence>
<keyword evidence="4" id="KW-0378">Hydrolase</keyword>
<dbReference type="SUPFAM" id="SSF82771">
    <property type="entry name" value="GIY-YIG endonuclease"/>
    <property type="match status" value="1"/>
</dbReference>
<dbReference type="SUPFAM" id="SSF53098">
    <property type="entry name" value="Ribonuclease H-like"/>
    <property type="match status" value="1"/>
</dbReference>
<evidence type="ECO:0000256" key="8">
    <source>
        <dbReference type="ARBA" id="ARBA00025483"/>
    </source>
</evidence>
<dbReference type="STRING" id="339866.GCA_001418255_01656"/>
<proteinExistence type="predicted"/>
<evidence type="ECO:0000313" key="15">
    <source>
        <dbReference type="EMBL" id="CUA97159.1"/>
    </source>
</evidence>
<dbReference type="OrthoDB" id="9804290at2"/>
<gene>
    <name evidence="15" type="ORF">Ga0061069_105150</name>
</gene>
<dbReference type="EMBL" id="CYHF01000005">
    <property type="protein sequence ID" value="CUA97159.1"/>
    <property type="molecule type" value="Genomic_DNA"/>
</dbReference>
<evidence type="ECO:0000259" key="14">
    <source>
        <dbReference type="PROSITE" id="PS50164"/>
    </source>
</evidence>
<dbReference type="Proteomes" id="UP000183649">
    <property type="component" value="Unassembled WGS sequence"/>
</dbReference>
<evidence type="ECO:0000256" key="12">
    <source>
        <dbReference type="ARBA" id="ARBA00042732"/>
    </source>
</evidence>
<dbReference type="CDD" id="cd06127">
    <property type="entry name" value="DEDDh"/>
    <property type="match status" value="1"/>
</dbReference>
<dbReference type="GO" id="GO:0009432">
    <property type="term" value="P:SOS response"/>
    <property type="evidence" value="ECO:0007669"/>
    <property type="project" value="UniProtKB-KW"/>
</dbReference>
<dbReference type="SMART" id="SM00465">
    <property type="entry name" value="GIYc"/>
    <property type="match status" value="1"/>
</dbReference>
<comment type="catalytic activity">
    <reaction evidence="13">
        <text>DNA(n) + a 2'-deoxyribonucleoside 5'-triphosphate = DNA(n+1) + diphosphate</text>
        <dbReference type="Rhea" id="RHEA:22508"/>
        <dbReference type="Rhea" id="RHEA-COMP:17339"/>
        <dbReference type="Rhea" id="RHEA-COMP:17340"/>
        <dbReference type="ChEBI" id="CHEBI:33019"/>
        <dbReference type="ChEBI" id="CHEBI:61560"/>
        <dbReference type="ChEBI" id="CHEBI:173112"/>
        <dbReference type="EC" id="2.7.7.7"/>
    </reaction>
</comment>
<evidence type="ECO:0000256" key="9">
    <source>
        <dbReference type="ARBA" id="ARBA00026073"/>
    </source>
</evidence>
<dbReference type="SMART" id="SM00479">
    <property type="entry name" value="EXOIII"/>
    <property type="match status" value="1"/>
</dbReference>
<keyword evidence="5" id="KW-0267">Excision nuclease</keyword>
<dbReference type="Gene3D" id="3.30.420.10">
    <property type="entry name" value="Ribonuclease H-like superfamily/Ribonuclease H"/>
    <property type="match status" value="1"/>
</dbReference>
<protein>
    <recommendedName>
        <fullName evidence="10">Excinuclease cho</fullName>
        <ecNumber evidence="1">2.7.7.7</ecNumber>
    </recommendedName>
    <alternativeName>
        <fullName evidence="12">Endonuclease cho</fullName>
    </alternativeName>
    <alternativeName>
        <fullName evidence="11">UvrC homolog protein</fullName>
    </alternativeName>
</protein>
<dbReference type="GO" id="GO:0003887">
    <property type="term" value="F:DNA-directed DNA polymerase activity"/>
    <property type="evidence" value="ECO:0007669"/>
    <property type="project" value="UniProtKB-EC"/>
</dbReference>
<dbReference type="InterPro" id="IPR035901">
    <property type="entry name" value="GIY-YIG_endonuc_sf"/>
</dbReference>
<keyword evidence="7" id="KW-0742">SOS response</keyword>
<dbReference type="RefSeq" id="WP_055450666.1">
    <property type="nucleotide sequence ID" value="NZ_CYHF01000005.1"/>
</dbReference>
<dbReference type="PROSITE" id="PS50164">
    <property type="entry name" value="GIY_YIG"/>
    <property type="match status" value="1"/>
</dbReference>
<reference evidence="16" key="1">
    <citation type="submission" date="2015-08" db="EMBL/GenBank/DDBJ databases">
        <authorList>
            <person name="Varghese N."/>
        </authorList>
    </citation>
    <scope>NUCLEOTIDE SEQUENCE [LARGE SCALE GENOMIC DNA]</scope>
    <source>
        <strain evidence="16">DSM 18181</strain>
    </source>
</reference>
<evidence type="ECO:0000256" key="7">
    <source>
        <dbReference type="ARBA" id="ARBA00023236"/>
    </source>
</evidence>
<keyword evidence="6" id="KW-0234">DNA repair</keyword>
<keyword evidence="2" id="KW-0227">DNA damage</keyword>
<dbReference type="Gene3D" id="3.40.1440.10">
    <property type="entry name" value="GIY-YIG endonuclease"/>
    <property type="match status" value="1"/>
</dbReference>
<keyword evidence="16" id="KW-1185">Reference proteome</keyword>
<dbReference type="NCBIfam" id="TIGR00573">
    <property type="entry name" value="dnaq"/>
    <property type="match status" value="1"/>
</dbReference>
<dbReference type="AlphaFoldDB" id="A0A0K6I1Y7"/>
<dbReference type="InterPro" id="IPR013520">
    <property type="entry name" value="Ribonucl_H"/>
</dbReference>
<dbReference type="InterPro" id="IPR000305">
    <property type="entry name" value="GIY-YIG_endonuc"/>
</dbReference>
<dbReference type="PANTHER" id="PTHR30562">
    <property type="entry name" value="UVRC/OXIDOREDUCTASE"/>
    <property type="match status" value="1"/>
</dbReference>
<evidence type="ECO:0000256" key="1">
    <source>
        <dbReference type="ARBA" id="ARBA00012417"/>
    </source>
</evidence>
<dbReference type="GO" id="GO:0006260">
    <property type="term" value="P:DNA replication"/>
    <property type="evidence" value="ECO:0007669"/>
    <property type="project" value="InterPro"/>
</dbReference>
<dbReference type="CDD" id="cd10434">
    <property type="entry name" value="GIY-YIG_UvrC_Cho"/>
    <property type="match status" value="1"/>
</dbReference>
<comment type="function">
    <text evidence="8">DNA polymerase III is a complex, multichain enzyme responsible for most of the replicative synthesis in bacteria. The epsilon subunit contain the editing function and is a proofreading 3'-5' exonuclease.</text>
</comment>
<dbReference type="Pfam" id="PF00929">
    <property type="entry name" value="RNase_T"/>
    <property type="match status" value="1"/>
</dbReference>
<dbReference type="PANTHER" id="PTHR30562:SF10">
    <property type="entry name" value="EXCINUCLEASE CHO"/>
    <property type="match status" value="1"/>
</dbReference>
<dbReference type="GO" id="GO:0003677">
    <property type="term" value="F:DNA binding"/>
    <property type="evidence" value="ECO:0007669"/>
    <property type="project" value="InterPro"/>
</dbReference>
<dbReference type="GO" id="GO:0006289">
    <property type="term" value="P:nucleotide-excision repair"/>
    <property type="evidence" value="ECO:0007669"/>
    <property type="project" value="InterPro"/>
</dbReference>
<evidence type="ECO:0000256" key="3">
    <source>
        <dbReference type="ARBA" id="ARBA00022769"/>
    </source>
</evidence>
<sequence>MLPCYVLLDLETTGAHPVHDRITEVAAMRIEGGEVVAKWSRLIDPGQRIPPFIQQLTGITDSMVAGAPNFGAVLPELLTLLDGAVLVAHNVRFDHGFLKQAAAREGVDLRVKTLCTVRLSRKLYPQARGHGLDAIMRRHGLHTTARHRAMGDVELLHQWLAIAQTELGSEAVESAAYSLLRSSASLPPHLETPMDEVPDTPGVYLLFGEGDMPLYIGKSVRLRSRVLAHFQADHRDARELRLAQEVRRVEWQQTAGEFGALLLEMRLIKERQPLLNRQLRRERQLCSWELSDDAQARPLLRLVRGEELDPRSFSRLFGCYRSKRQAVDELRSLAERHTLCPQALGLESGKGRCFAHQIGRCKGVCCGLEPPQQHLARLQLALAADRLRTWPYAGPIGLREHDPAQDRTDVHVFDQWRYLGTARSEPDLAALAEGPHEIESGGFDLDLYRLLLGRLMGAKGPPPDLIRL</sequence>
<dbReference type="InterPro" id="IPR050066">
    <property type="entry name" value="UvrABC_protein_C"/>
</dbReference>
<feature type="domain" description="GIY-YIG" evidence="14">
    <location>
        <begin position="199"/>
        <end position="277"/>
    </location>
</feature>
<accession>A0A0K6I1Y7</accession>
<keyword evidence="3" id="KW-0228">DNA excision</keyword>
<evidence type="ECO:0000256" key="4">
    <source>
        <dbReference type="ARBA" id="ARBA00022801"/>
    </source>
</evidence>
<evidence type="ECO:0000256" key="10">
    <source>
        <dbReference type="ARBA" id="ARBA00040756"/>
    </source>
</evidence>
<dbReference type="InterPro" id="IPR047296">
    <property type="entry name" value="GIY-YIG_UvrC_Cho"/>
</dbReference>
<dbReference type="InterPro" id="IPR036397">
    <property type="entry name" value="RNaseH_sf"/>
</dbReference>
<keyword evidence="15" id="KW-0540">Nuclease</keyword>
<evidence type="ECO:0000256" key="13">
    <source>
        <dbReference type="ARBA" id="ARBA00049244"/>
    </source>
</evidence>
<evidence type="ECO:0000313" key="16">
    <source>
        <dbReference type="Proteomes" id="UP000183649"/>
    </source>
</evidence>
<evidence type="ECO:0000256" key="5">
    <source>
        <dbReference type="ARBA" id="ARBA00022881"/>
    </source>
</evidence>
<comment type="subunit">
    <text evidence="9">DNA polymerase III contains a core (composed of alpha, epsilon and theta chains) that associates with a tau subunit. This core dimerizes to form the POLIII' complex. PolIII' associates with the gamma complex (composed of gamma, delta, delta', psi and chi chains) and with the beta chain to form the complete DNA polymerase III complex.</text>
</comment>
<dbReference type="EC" id="2.7.7.7" evidence="1"/>
<organism evidence="15 16">
    <name type="scientific">Thiomonas bhubaneswarensis</name>
    <dbReference type="NCBI Taxonomy" id="339866"/>
    <lineage>
        <taxon>Bacteria</taxon>
        <taxon>Pseudomonadati</taxon>
        <taxon>Pseudomonadota</taxon>
        <taxon>Betaproteobacteria</taxon>
        <taxon>Burkholderiales</taxon>
        <taxon>Thiomonas</taxon>
    </lineage>
</organism>
<dbReference type="GO" id="GO:0009380">
    <property type="term" value="C:excinuclease repair complex"/>
    <property type="evidence" value="ECO:0007669"/>
    <property type="project" value="TreeGrafter"/>
</dbReference>
<evidence type="ECO:0000256" key="2">
    <source>
        <dbReference type="ARBA" id="ARBA00022763"/>
    </source>
</evidence>